<feature type="chain" id="PRO_5040344274" description="Ubiquitin 3 binding protein But2 C-terminal domain-containing protein" evidence="1">
    <location>
        <begin position="19"/>
        <end position="240"/>
    </location>
</feature>
<organism evidence="3 4">
    <name type="scientific">Rhizodiscina lignyota</name>
    <dbReference type="NCBI Taxonomy" id="1504668"/>
    <lineage>
        <taxon>Eukaryota</taxon>
        <taxon>Fungi</taxon>
        <taxon>Dikarya</taxon>
        <taxon>Ascomycota</taxon>
        <taxon>Pezizomycotina</taxon>
        <taxon>Dothideomycetes</taxon>
        <taxon>Pleosporomycetidae</taxon>
        <taxon>Aulographales</taxon>
        <taxon>Rhizodiscinaceae</taxon>
        <taxon>Rhizodiscina</taxon>
    </lineage>
</organism>
<dbReference type="AlphaFoldDB" id="A0A9P4INJ9"/>
<dbReference type="PANTHER" id="PTHR39613:SF1">
    <property type="entry name" value="ANCHORED CELL WALL PROTEIN, PUTATIVE (AFU_ORTHOLOGUE AFUA_4G08960)-RELATED"/>
    <property type="match status" value="1"/>
</dbReference>
<reference evidence="3" key="1">
    <citation type="journal article" date="2020" name="Stud. Mycol.">
        <title>101 Dothideomycetes genomes: a test case for predicting lifestyles and emergence of pathogens.</title>
        <authorList>
            <person name="Haridas S."/>
            <person name="Albert R."/>
            <person name="Binder M."/>
            <person name="Bloem J."/>
            <person name="Labutti K."/>
            <person name="Salamov A."/>
            <person name="Andreopoulos B."/>
            <person name="Baker S."/>
            <person name="Barry K."/>
            <person name="Bills G."/>
            <person name="Bluhm B."/>
            <person name="Cannon C."/>
            <person name="Castanera R."/>
            <person name="Culley D."/>
            <person name="Daum C."/>
            <person name="Ezra D."/>
            <person name="Gonzalez J."/>
            <person name="Henrissat B."/>
            <person name="Kuo A."/>
            <person name="Liang C."/>
            <person name="Lipzen A."/>
            <person name="Lutzoni F."/>
            <person name="Magnuson J."/>
            <person name="Mondo S."/>
            <person name="Nolan M."/>
            <person name="Ohm R."/>
            <person name="Pangilinan J."/>
            <person name="Park H.-J."/>
            <person name="Ramirez L."/>
            <person name="Alfaro M."/>
            <person name="Sun H."/>
            <person name="Tritt A."/>
            <person name="Yoshinaga Y."/>
            <person name="Zwiers L.-H."/>
            <person name="Turgeon B."/>
            <person name="Goodwin S."/>
            <person name="Spatafora J."/>
            <person name="Crous P."/>
            <person name="Grigoriev I."/>
        </authorList>
    </citation>
    <scope>NUCLEOTIDE SEQUENCE</scope>
    <source>
        <strain evidence="3">CBS 133067</strain>
    </source>
</reference>
<keyword evidence="4" id="KW-1185">Reference proteome</keyword>
<protein>
    <recommendedName>
        <fullName evidence="2">Ubiquitin 3 binding protein But2 C-terminal domain-containing protein</fullName>
    </recommendedName>
</protein>
<keyword evidence="1" id="KW-0732">Signal</keyword>
<evidence type="ECO:0000259" key="2">
    <source>
        <dbReference type="Pfam" id="PF09792"/>
    </source>
</evidence>
<sequence>MKVSIATIVTALAGITCALPSNDIQNVQVGHIRHAERRPQRGTAPTPEDFLNDEAFQPLQVHRERPIRRQAAPCPKNVNADTQRTRGIFPISQTFPTYHFGNVATPVITPGDFCTIFRFVIPQTTRQNTCAIEFIFPELDQTHAYYFHGQGHFSFSGYFGYAANDQVTWKTQPPTNSSLATSHTLRPGNVYTLNDPHPGNCYSNSTRNLVIGGRLCSRDSYLAYYQDTARCPMGLFVDVS</sequence>
<evidence type="ECO:0000313" key="3">
    <source>
        <dbReference type="EMBL" id="KAF2103203.1"/>
    </source>
</evidence>
<dbReference type="Proteomes" id="UP000799772">
    <property type="component" value="Unassembled WGS sequence"/>
</dbReference>
<name>A0A9P4INJ9_9PEZI</name>
<comment type="caution">
    <text evidence="3">The sequence shown here is derived from an EMBL/GenBank/DDBJ whole genome shotgun (WGS) entry which is preliminary data.</text>
</comment>
<feature type="domain" description="Ubiquitin 3 binding protein But2 C-terminal" evidence="2">
    <location>
        <begin position="87"/>
        <end position="228"/>
    </location>
</feature>
<dbReference type="Pfam" id="PF09792">
    <property type="entry name" value="But2"/>
    <property type="match status" value="1"/>
</dbReference>
<gene>
    <name evidence="3" type="ORF">NA57DRAFT_72183</name>
</gene>
<dbReference type="OrthoDB" id="4657524at2759"/>
<dbReference type="InterPro" id="IPR018620">
    <property type="entry name" value="Ubiquitin3-bd_protein_But2_C"/>
</dbReference>
<dbReference type="EMBL" id="ML978122">
    <property type="protein sequence ID" value="KAF2103203.1"/>
    <property type="molecule type" value="Genomic_DNA"/>
</dbReference>
<dbReference type="PANTHER" id="PTHR39613">
    <property type="entry name" value="ANCHORED CELL WALL PROTEIN, PUTATIVE (AFU_ORTHOLOGUE AFUA_4G08960)-RELATED"/>
    <property type="match status" value="1"/>
</dbReference>
<accession>A0A9P4INJ9</accession>
<feature type="signal peptide" evidence="1">
    <location>
        <begin position="1"/>
        <end position="18"/>
    </location>
</feature>
<evidence type="ECO:0000256" key="1">
    <source>
        <dbReference type="SAM" id="SignalP"/>
    </source>
</evidence>
<proteinExistence type="predicted"/>
<evidence type="ECO:0000313" key="4">
    <source>
        <dbReference type="Proteomes" id="UP000799772"/>
    </source>
</evidence>